<name>A0ACB8VFX0_9TELE</name>
<feature type="non-terminal residue" evidence="1">
    <location>
        <position position="2233"/>
    </location>
</feature>
<dbReference type="EMBL" id="CM041552">
    <property type="protein sequence ID" value="KAI3354404.1"/>
    <property type="molecule type" value="Genomic_DNA"/>
</dbReference>
<proteinExistence type="predicted"/>
<evidence type="ECO:0000313" key="2">
    <source>
        <dbReference type="Proteomes" id="UP000831701"/>
    </source>
</evidence>
<evidence type="ECO:0000313" key="1">
    <source>
        <dbReference type="EMBL" id="KAI3354404.1"/>
    </source>
</evidence>
<accession>A0ACB8VFX0</accession>
<sequence length="2233" mass="247875">MKIIEKKNLKVNYSEALLRMAADDVEEFLIDRREPEFQELNERARALKHILSTIPDEINDRVGFLQTIKDIASAIKELLDTVNAVFRKYHYQNRRVLEKQKKEFVKYSKSFSDILKTYFNDGKHRRLLRDYQSWEHLVSSVRAVAMGTRMEVAQLESRMNTEDYRKLHALFLKCADIVQCLLLVLIQDPSGDPRSLSRAEFICLARSSVGRGSEEEYGLLFDSVVVTKENRGLLLDVDEVMEEGRVDWGDLCSFLLLELSDKAKSTRSSRAPCWKPPRTLTCPHRDPVQKVLHLQSSGQYLTVSKGGTVGLRDGEDVSLLHTHRLQNSTVTPKDLWVTDVVLLHNAHKIAVSFTSKEVCFYDILSKQDFTCKYKLQGLKFTPWCLDYWVDPSHPDQAVLTIGDTGGQVSALYFTSAHISLFERLSLRMDSDSADIILWDELVKGKHCSCYTVAHQAHAPAWVRKVRYLASLEAFVSCSTQPQSSMVIGWREKESRSLRVTSFFTKRGVWDVDHHLGLNLIGGGRRVLRLITFVILNMFAQVTTAGADHQVLLWNPNVTSKPVCALSGHASPVTAVRFMQTKPQLLSYSKDKVLCLWDVSSQLCVHRLAGVFPKTQEDTHTLLFLHEEHQLLLLSFNSLLLLLETSRVEKRTRSHEHPVTCVLYNSLFRQVVSSDSASSVICWLADTGQKVKQFHRCHGNAEISTMALDGTQTRLFTAGTDGEVKVWDFNGHCLHRMNAGLGRAVGITQVLLLKRSVLVIGWERQVMLTVFRLHSFSQSFVEPSEWKGGVQHRGDVLCAAFQPPQTLVTGSYDGEIIVWSTSTEKALRKLRPHAEHREGEKQPSQFSDSHLGVNGNEDPADNSIAITRLFFIPGRTSAAAGSTQGQGGTEKREGGKTNSTSYCHTAAFNAIYTTSMLFKLVNLCQGRAVAISNKHSPSFPLGGVDLVSCGGSGVVRLWNTVQSRLVGQFTAHDRDLGSIVMTVSPCGKYLVTADMEGALKTWDIQEEQWRLEGPLHPQQESEREGRDQRLQEGARQGGKGSPPAPSESPPDLGPDASAEGGETGIKTRGEDFWTEAGVDRGKPLSSVNGYKNIAKGNNTQHTHKRVFCKKKKKKRGEGRGKNTQGPLERGDMNLNDFVVLPNNKAKSVKLNARNLQALQMETVTLAQESREMEEKLQQLKESMSKEKEERGNRSYDSIDELYIQMGFYVKIVYLQLQRKALFLSLTLSLGPCRHSGGYKWKSGQCGSLNSSALTNSTKKNKENRLQKLSAGKVKIRVLKDEPLTGLPQPLAPPPPPTIGFRATRKNRLRGRYCGQCEVKTAGIMCAECTEDYCIGCFTKFHQKGALKHHRMIPIQTDLQTHVSTRDVVSCFQKQINPSSHPGTFTDRHYNSKPGPNHTLMSNATINRGDESPEKGTEAVAKPIHLHRDPSQVLPVNHREEKKVEMIEDGLKSEDERGHPASLLRGEFNEEESARTFQEALRQWRGETRGRAGKPTMWIPVRPVSVSAMATQADLAPDGGAEGRGRGGGEGRVPVRVEFKENSLTYMDRLLLKKHRRTPIAVYRPSLAFATDLSLLPNANTEEEPTNNLTAQEEDFRRYCASLFAVPVSRSRTEPQITTPESCLVIEVLDEGDRDKDGVFIVEQKTDNNRKVPPVQQAHSKGKTLVPSETNYVTTCLQKQLIIALCVICFTASSSKSRRNCPPSVHKSKPDHGPPQHWSCTSLPRSLTEIHKSSQSSASLPPDVSALASARPPIQEEHPSHSPARSFSLRSAFTVSPSSSTESTLLPKVYQSTSKQKCSSSFLLPEKPQSSQLFPEQISSQRLSQSPPSNLVSPRQSQHSLCDPESLPSDNQLQLPLSPVSTSPNPPPTSLEPSPPVTTLSRLSLFTESPPDAYSTHRSTPTNEVFMSSTPISHDHESTLPHQDIGHIPSPPLHLLNDIQEPALDMNLQVNDKLSMVFHEDSGDEMSSDSLGMGPHEEGSSDEEAQVPGHLTRGRFSGEEQDNPATFHLEDSFVPADAETEKKLPTDEQEQLSEPSLVTHRQSAGSGSEQSCDLDGFPPPGLDINSGHSDRAEQRHSLYPSQTSSYDSDSTGSEGYGPSSSLSLQYAEEHLVFRVMKDNHTQPWTGIQIHSTTSTRRGEISANEPGTSGSESCLSERSVPTLSPPPRTNQSHLPAPVSPPSGPGPAFRPLSRAAQEILEICSVDQTGCEDPDLDADTTAQTLQGLEQELSRLMAK</sequence>
<gene>
    <name evidence="1" type="ORF">L3Q82_018924</name>
</gene>
<comment type="caution">
    <text evidence="1">The sequence shown here is derived from an EMBL/GenBank/DDBJ whole genome shotgun (WGS) entry which is preliminary data.</text>
</comment>
<keyword evidence="2" id="KW-1185">Reference proteome</keyword>
<dbReference type="Proteomes" id="UP000831701">
    <property type="component" value="Chromosome 22"/>
</dbReference>
<organism evidence="1 2">
    <name type="scientific">Scortum barcoo</name>
    <name type="common">barcoo grunter</name>
    <dbReference type="NCBI Taxonomy" id="214431"/>
    <lineage>
        <taxon>Eukaryota</taxon>
        <taxon>Metazoa</taxon>
        <taxon>Chordata</taxon>
        <taxon>Craniata</taxon>
        <taxon>Vertebrata</taxon>
        <taxon>Euteleostomi</taxon>
        <taxon>Actinopterygii</taxon>
        <taxon>Neopterygii</taxon>
        <taxon>Teleostei</taxon>
        <taxon>Neoteleostei</taxon>
        <taxon>Acanthomorphata</taxon>
        <taxon>Eupercaria</taxon>
        <taxon>Centrarchiformes</taxon>
        <taxon>Terapontoidei</taxon>
        <taxon>Terapontidae</taxon>
        <taxon>Scortum</taxon>
    </lineage>
</organism>
<protein>
    <submittedName>
        <fullName evidence="1">Uncharacterized protein</fullName>
    </submittedName>
</protein>
<reference evidence="1" key="1">
    <citation type="submission" date="2022-04" db="EMBL/GenBank/DDBJ databases">
        <title>Jade perch genome.</title>
        <authorList>
            <person name="Chao B."/>
        </authorList>
    </citation>
    <scope>NUCLEOTIDE SEQUENCE</scope>
    <source>
        <strain evidence="1">CB-2022</strain>
    </source>
</reference>